<sequence>MLKVGQVSGEDALAFLARQRLPPTPQNYTLAYIAISQPRSPIGRAVNAITDGGIRIRQEEANEIVGLYAGGSPRTDQVEDDPGHDALRHQAIKLGEVASSAAAATGEFTRDLSAEAEALDEGAVRTVQIVTRMIERSKRAEDDLNAAVREVDSLRQQLEAARDDAERDQLTGLGNRRSIERHLRQIAERGVSRVIGICDVDRFKSINDRYGHGVGDRVLKMVASSLKSSCEPHFVGRWGGEEFLLIVAGDDPSIGITLLDKAREDLAIRDFKLRETDEPLGTITFSAGVAVATGNHAASVAAIHRADACLYRAKAEGRNMVLGEERPPVIVATL</sequence>
<dbReference type="EMBL" id="VNIM01000005">
    <property type="protein sequence ID" value="TVV76962.1"/>
    <property type="molecule type" value="Genomic_DNA"/>
</dbReference>
<dbReference type="GO" id="GO:0043709">
    <property type="term" value="P:cell adhesion involved in single-species biofilm formation"/>
    <property type="evidence" value="ECO:0007669"/>
    <property type="project" value="TreeGrafter"/>
</dbReference>
<dbReference type="InterPro" id="IPR043128">
    <property type="entry name" value="Rev_trsase/Diguanyl_cyclase"/>
</dbReference>
<dbReference type="SUPFAM" id="SSF55073">
    <property type="entry name" value="Nucleotide cyclase"/>
    <property type="match status" value="1"/>
</dbReference>
<dbReference type="NCBIfam" id="TIGR00254">
    <property type="entry name" value="GGDEF"/>
    <property type="match status" value="1"/>
</dbReference>
<protein>
    <recommendedName>
        <fullName evidence="1">diguanylate cyclase</fullName>
        <ecNumber evidence="1">2.7.7.65</ecNumber>
    </recommendedName>
</protein>
<evidence type="ECO:0000313" key="6">
    <source>
        <dbReference type="Proteomes" id="UP000318681"/>
    </source>
</evidence>
<evidence type="ECO:0000256" key="2">
    <source>
        <dbReference type="ARBA" id="ARBA00034247"/>
    </source>
</evidence>
<dbReference type="PROSITE" id="PS50887">
    <property type="entry name" value="GGDEF"/>
    <property type="match status" value="1"/>
</dbReference>
<dbReference type="SMART" id="SM00267">
    <property type="entry name" value="GGDEF"/>
    <property type="match status" value="1"/>
</dbReference>
<comment type="catalytic activity">
    <reaction evidence="2">
        <text>2 GTP = 3',3'-c-di-GMP + 2 diphosphate</text>
        <dbReference type="Rhea" id="RHEA:24898"/>
        <dbReference type="ChEBI" id="CHEBI:33019"/>
        <dbReference type="ChEBI" id="CHEBI:37565"/>
        <dbReference type="ChEBI" id="CHEBI:58805"/>
        <dbReference type="EC" id="2.7.7.65"/>
    </reaction>
</comment>
<proteinExistence type="predicted"/>
<name>A0A558RCJ3_9SPHN</name>
<dbReference type="GO" id="GO:0052621">
    <property type="term" value="F:diguanylate cyclase activity"/>
    <property type="evidence" value="ECO:0007669"/>
    <property type="project" value="UniProtKB-EC"/>
</dbReference>
<dbReference type="PANTHER" id="PTHR45138:SF9">
    <property type="entry name" value="DIGUANYLATE CYCLASE DGCM-RELATED"/>
    <property type="match status" value="1"/>
</dbReference>
<dbReference type="Pfam" id="PF00990">
    <property type="entry name" value="GGDEF"/>
    <property type="match status" value="1"/>
</dbReference>
<dbReference type="AlphaFoldDB" id="A0A558RCJ3"/>
<dbReference type="OrthoDB" id="9812260at2"/>
<feature type="coiled-coil region" evidence="3">
    <location>
        <begin position="130"/>
        <end position="171"/>
    </location>
</feature>
<dbReference type="Gene3D" id="3.30.70.270">
    <property type="match status" value="1"/>
</dbReference>
<comment type="caution">
    <text evidence="5">The sequence shown here is derived from an EMBL/GenBank/DDBJ whole genome shotgun (WGS) entry which is preliminary data.</text>
</comment>
<dbReference type="GO" id="GO:1902201">
    <property type="term" value="P:negative regulation of bacterial-type flagellum-dependent cell motility"/>
    <property type="evidence" value="ECO:0007669"/>
    <property type="project" value="TreeGrafter"/>
</dbReference>
<evidence type="ECO:0000313" key="5">
    <source>
        <dbReference type="EMBL" id="TVV76962.1"/>
    </source>
</evidence>
<keyword evidence="6" id="KW-1185">Reference proteome</keyword>
<dbReference type="InterPro" id="IPR050469">
    <property type="entry name" value="Diguanylate_Cyclase"/>
</dbReference>
<keyword evidence="3" id="KW-0175">Coiled coil</keyword>
<dbReference type="InterPro" id="IPR029787">
    <property type="entry name" value="Nucleotide_cyclase"/>
</dbReference>
<dbReference type="PANTHER" id="PTHR45138">
    <property type="entry name" value="REGULATORY COMPONENTS OF SENSORY TRANSDUCTION SYSTEM"/>
    <property type="match status" value="1"/>
</dbReference>
<evidence type="ECO:0000259" key="4">
    <source>
        <dbReference type="PROSITE" id="PS50887"/>
    </source>
</evidence>
<dbReference type="Proteomes" id="UP000318681">
    <property type="component" value="Unassembled WGS sequence"/>
</dbReference>
<feature type="domain" description="GGDEF" evidence="4">
    <location>
        <begin position="191"/>
        <end position="326"/>
    </location>
</feature>
<reference evidence="5 6" key="1">
    <citation type="submission" date="2019-07" db="EMBL/GenBank/DDBJ databases">
        <title>Sphingomonas solaris sp. nov., isolated from a solar panel from Boston, Massachusetts.</title>
        <authorList>
            <person name="Tanner K."/>
            <person name="Pascual J."/>
            <person name="Mancuso C."/>
            <person name="Pereto J."/>
            <person name="Khalil A."/>
            <person name="Vilanova C."/>
        </authorList>
    </citation>
    <scope>NUCLEOTIDE SEQUENCE [LARGE SCALE GENOMIC DNA]</scope>
    <source>
        <strain evidence="5 6">R4DWN</strain>
    </source>
</reference>
<dbReference type="RefSeq" id="WP_145147851.1">
    <property type="nucleotide sequence ID" value="NZ_VNIM01000005.1"/>
</dbReference>
<organism evidence="5 6">
    <name type="scientific">Alterirhizorhabdus solaris</name>
    <dbReference type="NCBI Taxonomy" id="2529389"/>
    <lineage>
        <taxon>Bacteria</taxon>
        <taxon>Pseudomonadati</taxon>
        <taxon>Pseudomonadota</taxon>
        <taxon>Alphaproteobacteria</taxon>
        <taxon>Sphingomonadales</taxon>
        <taxon>Rhizorhabdaceae</taxon>
        <taxon>Alterirhizorhabdus</taxon>
    </lineage>
</organism>
<dbReference type="EC" id="2.7.7.65" evidence="1"/>
<dbReference type="GO" id="GO:0005886">
    <property type="term" value="C:plasma membrane"/>
    <property type="evidence" value="ECO:0007669"/>
    <property type="project" value="TreeGrafter"/>
</dbReference>
<evidence type="ECO:0000256" key="3">
    <source>
        <dbReference type="SAM" id="Coils"/>
    </source>
</evidence>
<accession>A0A558RCJ3</accession>
<evidence type="ECO:0000256" key="1">
    <source>
        <dbReference type="ARBA" id="ARBA00012528"/>
    </source>
</evidence>
<dbReference type="CDD" id="cd01949">
    <property type="entry name" value="GGDEF"/>
    <property type="match status" value="1"/>
</dbReference>
<dbReference type="InterPro" id="IPR000160">
    <property type="entry name" value="GGDEF_dom"/>
</dbReference>
<gene>
    <name evidence="5" type="ORF">FOY91_02665</name>
</gene>